<organism evidence="2">
    <name type="scientific">Borrelia anserina BA2</name>
    <dbReference type="NCBI Taxonomy" id="1313293"/>
    <lineage>
        <taxon>Bacteria</taxon>
        <taxon>Pseudomonadati</taxon>
        <taxon>Spirochaetota</taxon>
        <taxon>Spirochaetia</taxon>
        <taxon>Spirochaetales</taxon>
        <taxon>Borreliaceae</taxon>
        <taxon>Borrelia</taxon>
    </lineage>
</organism>
<keyword evidence="2" id="KW-0614">Plasmid</keyword>
<reference evidence="2" key="1">
    <citation type="submission" date="2013-04" db="EMBL/GenBank/DDBJ databases">
        <title>Comparative Genomics of Relapsing Fever Spirochetes.</title>
        <authorList>
            <person name="Schwan T.G."/>
            <person name="Raffel S.J."/>
            <person name="Porcella S.F."/>
            <person name="Martens C.A."/>
            <person name="Bruno D.P."/>
            <person name="Rickefs S.M."/>
            <person name="Barbian K.B."/>
        </authorList>
    </citation>
    <scope>NUCLEOTIDE SEQUENCE</scope>
    <source>
        <strain evidence="2">BA2</strain>
        <plasmid evidence="2">unnamed</plasmid>
    </source>
</reference>
<evidence type="ECO:0000313" key="2">
    <source>
        <dbReference type="EMBL" id="AHH09049.1"/>
    </source>
</evidence>
<dbReference type="AlphaFoldDB" id="W5SPF0"/>
<geneLocation type="plasmid" evidence="2">
    <name>unnamed</name>
</geneLocation>
<gene>
    <name evidence="2" type="ORF">BAN_0014700</name>
</gene>
<protein>
    <submittedName>
        <fullName evidence="2">Uncharacterized protein</fullName>
    </submittedName>
</protein>
<sequence>MLFMSVMINLSCIIIFWTVILSSCSVDKRDNISIRSSEDSLNTLLYSDNFDHNEIQKDKVDRHLSKDNKRRIKKNNTNRVHVGSGDKKVIEKEILNDNRRDQEILRVNILEVEKSDGLPIQDNILSSLVQYDVDHIGYIRKSIINDEFSESNVVSRTILRKDLIEIYKKRLKNNLNEKQKEALKFLEKALANKTNKLDSILILDEDEIKNMLDIVSKNLNSIKKFEPINELILDFNNLDDGKTSLKIVDEMRVEYTEVKNDINGGIEPSLEYYLSVINAHFNDDNIRSIVDSINSIEVLPFFFGFRFDENSLMRKD</sequence>
<feature type="coiled-coil region" evidence="1">
    <location>
        <begin position="161"/>
        <end position="196"/>
    </location>
</feature>
<proteinExistence type="predicted"/>
<dbReference type="EMBL" id="CP005840">
    <property type="protein sequence ID" value="AHH09049.1"/>
    <property type="molecule type" value="Genomic_DNA"/>
</dbReference>
<dbReference type="HOGENOM" id="CLU_879003_0_0_12"/>
<evidence type="ECO:0000256" key="1">
    <source>
        <dbReference type="SAM" id="Coils"/>
    </source>
</evidence>
<accession>W5SPF0</accession>
<keyword evidence="1" id="KW-0175">Coiled coil</keyword>
<name>W5SPF0_BORAN</name>